<reference evidence="1 2" key="1">
    <citation type="submission" date="2012-08" db="EMBL/GenBank/DDBJ databases">
        <authorList>
            <person name="Doggett N."/>
            <person name="Teshima H."/>
            <person name="Bruce D."/>
            <person name="Detter J.C."/>
            <person name="Johnson S.L."/>
            <person name="Han C."/>
        </authorList>
    </citation>
    <scope>NUCLEOTIDE SEQUENCE [LARGE SCALE GENOMIC DNA]</scope>
    <source>
        <strain evidence="1 2">HD-771</strain>
        <plasmid evidence="1 2">p03</plasmid>
    </source>
</reference>
<evidence type="ECO:0008006" key="3">
    <source>
        <dbReference type="Google" id="ProtNLM"/>
    </source>
</evidence>
<protein>
    <recommendedName>
        <fullName evidence="3">Prophage helix-turn-helix protein</fullName>
    </recommendedName>
</protein>
<name>A0A9W3JJH8_BACTU</name>
<geneLocation type="plasmid" evidence="1 2">
    <name>p03</name>
</geneLocation>
<gene>
    <name evidence="1" type="ORF">BTG_32763</name>
</gene>
<dbReference type="NCBIfam" id="NF038310">
    <property type="entry name" value="lysogeny_AimR"/>
    <property type="match status" value="1"/>
</dbReference>
<sequence length="385" mass="45294">MKKLLQCLLNDLTLAGISKNKLALTLGISPSGVTAVFKGERQMRCSYLLKSLALLNKGIKTESKYISRYVLEAKPKNRREIMEYLSLRGDFNTLKFVIEKEFIVEKGKKYTNALNEEWAEVYRWIYQRYTQENINLLEFYNSLREVNKTTKSTEMKWLIELLLCQLLYQMGDHKLASEKMHEISDGLNEIPNNFIESTFDLRFKEAQAVMYIRAGKITEARLICDQILNVCELNPFYILPRAMAYFKKGETYLFTNYEKAKYYLIKAYETLEEIEDFEGVKEKRNMFQFNLSFLKIIHMKEIDTIVVIHDAERALLEIRLGNNKVGEEILMGIKEKNGKLTDIQYVYLALARNDEFMMRRAYERLLQNNDEFYAQQLAKMLLGIV</sequence>
<dbReference type="SUPFAM" id="SSF48452">
    <property type="entry name" value="TPR-like"/>
    <property type="match status" value="1"/>
</dbReference>
<organism evidence="1 2">
    <name type="scientific">Bacillus thuringiensis HD-771</name>
    <dbReference type="NCBI Taxonomy" id="1218175"/>
    <lineage>
        <taxon>Bacteria</taxon>
        <taxon>Bacillati</taxon>
        <taxon>Bacillota</taxon>
        <taxon>Bacilli</taxon>
        <taxon>Bacillales</taxon>
        <taxon>Bacillaceae</taxon>
        <taxon>Bacillus</taxon>
        <taxon>Bacillus cereus group</taxon>
    </lineage>
</organism>
<dbReference type="InterPro" id="IPR047705">
    <property type="entry name" value="AimR-like"/>
</dbReference>
<dbReference type="AlphaFoldDB" id="A0A9W3JJH8"/>
<dbReference type="RefSeq" id="WP_000735361.1">
    <property type="nucleotide sequence ID" value="NC_018487.1"/>
</dbReference>
<dbReference type="InterPro" id="IPR011990">
    <property type="entry name" value="TPR-like_helical_dom_sf"/>
</dbReference>
<dbReference type="Proteomes" id="UP000005259">
    <property type="component" value="Plasmid p03"/>
</dbReference>
<dbReference type="EMBL" id="CP003755">
    <property type="protein sequence ID" value="AFQ19884.1"/>
    <property type="molecule type" value="Genomic_DNA"/>
</dbReference>
<dbReference type="KEGG" id="bti:BTG_32763"/>
<dbReference type="Pfam" id="PF22871">
    <property type="entry name" value="AimR"/>
    <property type="match status" value="1"/>
</dbReference>
<evidence type="ECO:0000313" key="2">
    <source>
        <dbReference type="Proteomes" id="UP000005259"/>
    </source>
</evidence>
<evidence type="ECO:0000313" key="1">
    <source>
        <dbReference type="EMBL" id="AFQ19884.1"/>
    </source>
</evidence>
<keyword evidence="1" id="KW-0614">Plasmid</keyword>
<accession>A0A9W3JJH8</accession>
<proteinExistence type="predicted"/>